<geneLocation type="plasmid" evidence="1">
    <name>unnamed2</name>
</geneLocation>
<reference evidence="1" key="1">
    <citation type="submission" date="2024-06" db="EMBL/GenBank/DDBJ databases">
        <authorList>
            <person name="Li T."/>
            <person name="Gao R."/>
        </authorList>
    </citation>
    <scope>NUCLEOTIDE SEQUENCE</scope>
    <source>
        <strain evidence="1">ZPR3</strain>
        <plasmid evidence="1">unnamed2</plasmid>
    </source>
</reference>
<name>A0AAU7S2X9_9HYPH</name>
<keyword evidence="1" id="KW-0614">Plasmid</keyword>
<dbReference type="RefSeq" id="WP_349961498.1">
    <property type="nucleotide sequence ID" value="NZ_CP157962.1"/>
</dbReference>
<organism evidence="1">
    <name type="scientific">Rhizobium sp. ZPR3</name>
    <dbReference type="NCBI Taxonomy" id="3158967"/>
    <lineage>
        <taxon>Bacteria</taxon>
        <taxon>Pseudomonadati</taxon>
        <taxon>Pseudomonadota</taxon>
        <taxon>Alphaproteobacteria</taxon>
        <taxon>Hyphomicrobiales</taxon>
        <taxon>Rhizobiaceae</taxon>
        <taxon>Rhizobium/Agrobacterium group</taxon>
        <taxon>Rhizobium</taxon>
    </lineage>
</organism>
<dbReference type="EMBL" id="CP157962">
    <property type="protein sequence ID" value="XBT96701.1"/>
    <property type="molecule type" value="Genomic_DNA"/>
</dbReference>
<dbReference type="AlphaFoldDB" id="A0AAU7S2X9"/>
<protein>
    <submittedName>
        <fullName evidence="1">Uncharacterized protein</fullName>
    </submittedName>
</protein>
<evidence type="ECO:0000313" key="1">
    <source>
        <dbReference type="EMBL" id="XBT96701.1"/>
    </source>
</evidence>
<proteinExistence type="predicted"/>
<accession>A0AAU7S2X9</accession>
<sequence>MSLELYAALAAVTVALVPLLGPNAALITANSIPYPIYLGLLTWPSPAPDLTKIKAES</sequence>
<gene>
    <name evidence="1" type="ORF">ABM479_31130</name>
</gene>